<feature type="compositionally biased region" description="Polar residues" evidence="1">
    <location>
        <begin position="124"/>
        <end position="136"/>
    </location>
</feature>
<dbReference type="Proteomes" id="UP000542353">
    <property type="component" value="Unassembled WGS sequence"/>
</dbReference>
<dbReference type="RefSeq" id="WP_184254150.1">
    <property type="nucleotide sequence ID" value="NZ_JACHIH010000002.1"/>
</dbReference>
<feature type="chain" id="PRO_5030887083" description="DUF1236 domain-containing protein" evidence="2">
    <location>
        <begin position="24"/>
        <end position="224"/>
    </location>
</feature>
<evidence type="ECO:0000256" key="1">
    <source>
        <dbReference type="SAM" id="MobiDB-lite"/>
    </source>
</evidence>
<dbReference type="EMBL" id="JACHIH010000002">
    <property type="protein sequence ID" value="MBB5045873.1"/>
    <property type="molecule type" value="Genomic_DNA"/>
</dbReference>
<feature type="compositionally biased region" description="Polar residues" evidence="1">
    <location>
        <begin position="81"/>
        <end position="95"/>
    </location>
</feature>
<proteinExistence type="predicted"/>
<protein>
    <recommendedName>
        <fullName evidence="5">DUF1236 domain-containing protein</fullName>
    </recommendedName>
</protein>
<reference evidence="3 4" key="1">
    <citation type="submission" date="2020-08" db="EMBL/GenBank/DDBJ databases">
        <title>Genomic Encyclopedia of Type Strains, Phase IV (KMG-IV): sequencing the most valuable type-strain genomes for metagenomic binning, comparative biology and taxonomic classification.</title>
        <authorList>
            <person name="Goeker M."/>
        </authorList>
    </citation>
    <scope>NUCLEOTIDE SEQUENCE [LARGE SCALE GENOMIC DNA]</scope>
    <source>
        <strain evidence="3 4">DSM 12706</strain>
    </source>
</reference>
<accession>A0A7W8DXG9</accession>
<keyword evidence="2" id="KW-0732">Signal</keyword>
<name>A0A7W8DXG9_9BRAD</name>
<evidence type="ECO:0000313" key="3">
    <source>
        <dbReference type="EMBL" id="MBB5045873.1"/>
    </source>
</evidence>
<evidence type="ECO:0000313" key="4">
    <source>
        <dbReference type="Proteomes" id="UP000542353"/>
    </source>
</evidence>
<comment type="caution">
    <text evidence="3">The sequence shown here is derived from an EMBL/GenBank/DDBJ whole genome shotgun (WGS) entry which is preliminary data.</text>
</comment>
<sequence>MSKRFLVSVATAALIIGTSAVSAQSPGGSPGSAGSSSGAAAPSAAGSSNQPSSQGAESGRGSAEGGMKSTQSNEKMAPGAQPNQRAQDSTPGQKSGMSADKGDKAGKDMKAEGAKDAKDGNRNAADNNRSSTTTGQAGAGAKLSGEQRTKITTVIKQQRIQPVTNVNFAISVGTRVPREVHFHPLPTEIISVYPDWRGYEFFLVRDQIVVVDPRSFEIVAVLDA</sequence>
<dbReference type="InterPro" id="IPR009642">
    <property type="entry name" value="DUF1236"/>
</dbReference>
<evidence type="ECO:0008006" key="5">
    <source>
        <dbReference type="Google" id="ProtNLM"/>
    </source>
</evidence>
<organism evidence="3 4">
    <name type="scientific">Rhodopseudomonas rhenobacensis</name>
    <dbReference type="NCBI Taxonomy" id="87461"/>
    <lineage>
        <taxon>Bacteria</taxon>
        <taxon>Pseudomonadati</taxon>
        <taxon>Pseudomonadota</taxon>
        <taxon>Alphaproteobacteria</taxon>
        <taxon>Hyphomicrobiales</taxon>
        <taxon>Nitrobacteraceae</taxon>
        <taxon>Rhodopseudomonas</taxon>
    </lineage>
</organism>
<evidence type="ECO:0000256" key="2">
    <source>
        <dbReference type="SAM" id="SignalP"/>
    </source>
</evidence>
<feature type="compositionally biased region" description="Low complexity" evidence="1">
    <location>
        <begin position="19"/>
        <end position="61"/>
    </location>
</feature>
<feature type="signal peptide" evidence="2">
    <location>
        <begin position="1"/>
        <end position="23"/>
    </location>
</feature>
<feature type="compositionally biased region" description="Basic and acidic residues" evidence="1">
    <location>
        <begin position="100"/>
        <end position="121"/>
    </location>
</feature>
<keyword evidence="4" id="KW-1185">Reference proteome</keyword>
<gene>
    <name evidence="3" type="ORF">HNR60_000608</name>
</gene>
<dbReference type="AlphaFoldDB" id="A0A7W8DXG9"/>
<feature type="region of interest" description="Disordered" evidence="1">
    <location>
        <begin position="19"/>
        <end position="145"/>
    </location>
</feature>
<dbReference type="Pfam" id="PF06823">
    <property type="entry name" value="DUF1236"/>
    <property type="match status" value="1"/>
</dbReference>